<dbReference type="GO" id="GO:0016787">
    <property type="term" value="F:hydrolase activity"/>
    <property type="evidence" value="ECO:0007669"/>
    <property type="project" value="UniProtKB-KW"/>
</dbReference>
<dbReference type="InterPro" id="IPR015927">
    <property type="entry name" value="Peptidase_S24_S26A/B/C"/>
</dbReference>
<dbReference type="AlphaFoldDB" id="A0A1J8PB43"/>
<evidence type="ECO:0000256" key="6">
    <source>
        <dbReference type="ARBA" id="ARBA00023236"/>
    </source>
</evidence>
<name>A0A1J8PB43_9COXI</name>
<evidence type="ECO:0000256" key="5">
    <source>
        <dbReference type="ARBA" id="ARBA00023204"/>
    </source>
</evidence>
<dbReference type="EMBL" id="LUKY01000026">
    <property type="protein sequence ID" value="OIZ96243.1"/>
    <property type="molecule type" value="Genomic_DNA"/>
</dbReference>
<evidence type="ECO:0000256" key="4">
    <source>
        <dbReference type="ARBA" id="ARBA00022813"/>
    </source>
</evidence>
<evidence type="ECO:0000259" key="9">
    <source>
        <dbReference type="Pfam" id="PF00717"/>
    </source>
</evidence>
<keyword evidence="5" id="KW-0234">DNA repair</keyword>
<feature type="chain" id="PRO_5009649375" description="Peptidase S24/S26A/S26B/S26C domain-containing protein" evidence="8">
    <location>
        <begin position="25"/>
        <end position="140"/>
    </location>
</feature>
<dbReference type="PRINTS" id="PR00726">
    <property type="entry name" value="LEXASERPTASE"/>
</dbReference>
<dbReference type="InterPro" id="IPR050077">
    <property type="entry name" value="LexA_repressor"/>
</dbReference>
<dbReference type="PANTHER" id="PTHR33516">
    <property type="entry name" value="LEXA REPRESSOR"/>
    <property type="match status" value="1"/>
</dbReference>
<dbReference type="STRING" id="1225476.A1D18_00465"/>
<dbReference type="GO" id="GO:0003677">
    <property type="term" value="F:DNA binding"/>
    <property type="evidence" value="ECO:0007669"/>
    <property type="project" value="InterPro"/>
</dbReference>
<dbReference type="Proteomes" id="UP000183924">
    <property type="component" value="Unassembled WGS sequence"/>
</dbReference>
<comment type="similarity">
    <text evidence="1 7">Belongs to the peptidase S24 family.</text>
</comment>
<evidence type="ECO:0000256" key="8">
    <source>
        <dbReference type="SAM" id="SignalP"/>
    </source>
</evidence>
<keyword evidence="11" id="KW-1185">Reference proteome</keyword>
<protein>
    <recommendedName>
        <fullName evidence="9">Peptidase S24/S26A/S26B/S26C domain-containing protein</fullName>
    </recommendedName>
</protein>
<organism evidence="10 11">
    <name type="scientific">Candidatus Rickettsiella isopodorum</name>
    <dbReference type="NCBI Taxonomy" id="1225476"/>
    <lineage>
        <taxon>Bacteria</taxon>
        <taxon>Pseudomonadati</taxon>
        <taxon>Pseudomonadota</taxon>
        <taxon>Gammaproteobacteria</taxon>
        <taxon>Legionellales</taxon>
        <taxon>Coxiellaceae</taxon>
        <taxon>Rickettsiella</taxon>
    </lineage>
</organism>
<dbReference type="GO" id="GO:0009432">
    <property type="term" value="P:SOS response"/>
    <property type="evidence" value="ECO:0007669"/>
    <property type="project" value="UniProtKB-KW"/>
</dbReference>
<dbReference type="CDD" id="cd06529">
    <property type="entry name" value="S24_LexA-like"/>
    <property type="match status" value="1"/>
</dbReference>
<comment type="caution">
    <text evidence="10">The sequence shown here is derived from an EMBL/GenBank/DDBJ whole genome shotgun (WGS) entry which is preliminary data.</text>
</comment>
<dbReference type="RefSeq" id="WP_071661863.1">
    <property type="nucleotide sequence ID" value="NZ_LUKY01000026.1"/>
</dbReference>
<evidence type="ECO:0000256" key="2">
    <source>
        <dbReference type="ARBA" id="ARBA00022763"/>
    </source>
</evidence>
<dbReference type="Pfam" id="PF00717">
    <property type="entry name" value="Peptidase_S24"/>
    <property type="match status" value="1"/>
</dbReference>
<proteinExistence type="inferred from homology"/>
<dbReference type="PANTHER" id="PTHR33516:SF2">
    <property type="entry name" value="LEXA REPRESSOR-RELATED"/>
    <property type="match status" value="1"/>
</dbReference>
<keyword evidence="4 7" id="KW-0068">Autocatalytic cleavage</keyword>
<evidence type="ECO:0000256" key="7">
    <source>
        <dbReference type="RuleBase" id="RU003991"/>
    </source>
</evidence>
<gene>
    <name evidence="10" type="ORF">A1D18_00465</name>
</gene>
<dbReference type="GO" id="GO:0006355">
    <property type="term" value="P:regulation of DNA-templated transcription"/>
    <property type="evidence" value="ECO:0007669"/>
    <property type="project" value="InterPro"/>
</dbReference>
<dbReference type="OrthoDB" id="9787787at2"/>
<dbReference type="NCBIfam" id="NF007621">
    <property type="entry name" value="PRK10276.1"/>
    <property type="match status" value="1"/>
</dbReference>
<reference evidence="10 11" key="1">
    <citation type="submission" date="2016-03" db="EMBL/GenBank/DDBJ databases">
        <title>Comparative genomics of Rickettsiella.</title>
        <authorList>
            <person name="Chandler C."/>
            <person name="Wang Y."/>
        </authorList>
    </citation>
    <scope>NUCLEOTIDE SEQUENCE [LARGE SCALE GENOMIC DNA]</scope>
    <source>
        <strain evidence="10 11">RCFS May 2013</strain>
    </source>
</reference>
<keyword evidence="6" id="KW-0742">SOS response</keyword>
<keyword evidence="2" id="KW-0227">DNA damage</keyword>
<dbReference type="GO" id="GO:0006281">
    <property type="term" value="P:DNA repair"/>
    <property type="evidence" value="ECO:0007669"/>
    <property type="project" value="UniProtKB-KW"/>
</dbReference>
<accession>A0A1J8PB43</accession>
<evidence type="ECO:0000256" key="3">
    <source>
        <dbReference type="ARBA" id="ARBA00022801"/>
    </source>
</evidence>
<dbReference type="InterPro" id="IPR039418">
    <property type="entry name" value="LexA-like"/>
</dbReference>
<evidence type="ECO:0000313" key="11">
    <source>
        <dbReference type="Proteomes" id="UP000183924"/>
    </source>
</evidence>
<feature type="signal peptide" evidence="8">
    <location>
        <begin position="1"/>
        <end position="24"/>
    </location>
</feature>
<dbReference type="Gene3D" id="2.10.109.10">
    <property type="entry name" value="Umud Fragment, subunit A"/>
    <property type="match status" value="1"/>
</dbReference>
<dbReference type="InterPro" id="IPR006197">
    <property type="entry name" value="Peptidase_S24_LexA"/>
</dbReference>
<sequence length="140" mass="15706">MSRAYRCIISHSYLIPYLSSAVHAGFPSPADDFLEGHLDLNEYLIHHPTATYYVRVKGESMINAGIRDGDLLIVDRSLEPRDNKVVIAIVDGQLTVKRLKKLKNQQFVLIAENPDFPAIAVNEENNVSIWGIVTNVIHPL</sequence>
<feature type="domain" description="Peptidase S24/S26A/S26B/S26C" evidence="9">
    <location>
        <begin position="18"/>
        <end position="133"/>
    </location>
</feature>
<keyword evidence="3 7" id="KW-0378">Hydrolase</keyword>
<dbReference type="SUPFAM" id="SSF51306">
    <property type="entry name" value="LexA/Signal peptidase"/>
    <property type="match status" value="1"/>
</dbReference>
<evidence type="ECO:0000256" key="1">
    <source>
        <dbReference type="ARBA" id="ARBA00007484"/>
    </source>
</evidence>
<dbReference type="InterPro" id="IPR036286">
    <property type="entry name" value="LexA/Signal_pep-like_sf"/>
</dbReference>
<keyword evidence="8" id="KW-0732">Signal</keyword>
<evidence type="ECO:0000313" key="10">
    <source>
        <dbReference type="EMBL" id="OIZ96243.1"/>
    </source>
</evidence>